<dbReference type="PROSITE" id="PS51257">
    <property type="entry name" value="PROKAR_LIPOPROTEIN"/>
    <property type="match status" value="1"/>
</dbReference>
<dbReference type="SUPFAM" id="SSF159501">
    <property type="entry name" value="EreA/ChaN-like"/>
    <property type="match status" value="1"/>
</dbReference>
<gene>
    <name evidence="3" type="ORF">DFQ45_103188</name>
</gene>
<dbReference type="InterPro" id="IPR007314">
    <property type="entry name" value="Cofac_haem-bd_dom"/>
</dbReference>
<dbReference type="InterPro" id="IPR016773">
    <property type="entry name" value="Fe3_uptake_reg_CjrA_prd"/>
</dbReference>
<evidence type="ECO:0000256" key="1">
    <source>
        <dbReference type="SAM" id="SignalP"/>
    </source>
</evidence>
<dbReference type="Gene3D" id="3.40.50.11550">
    <property type="match status" value="1"/>
</dbReference>
<organism evidence="3 4">
    <name type="scientific">Thiopseudomonas denitrificans</name>
    <dbReference type="NCBI Taxonomy" id="1501432"/>
    <lineage>
        <taxon>Bacteria</taxon>
        <taxon>Pseudomonadati</taxon>
        <taxon>Pseudomonadota</taxon>
        <taxon>Gammaproteobacteria</taxon>
        <taxon>Pseudomonadales</taxon>
        <taxon>Pseudomonadaceae</taxon>
        <taxon>Thiopseudomonas</taxon>
    </lineage>
</organism>
<name>A0A4R6TYK1_9GAMM</name>
<dbReference type="AlphaFoldDB" id="A0A4R6TYK1"/>
<evidence type="ECO:0000259" key="2">
    <source>
        <dbReference type="Pfam" id="PF04187"/>
    </source>
</evidence>
<comment type="caution">
    <text evidence="3">The sequence shown here is derived from an EMBL/GenBank/DDBJ whole genome shotgun (WGS) entry which is preliminary data.</text>
</comment>
<evidence type="ECO:0000313" key="4">
    <source>
        <dbReference type="Proteomes" id="UP000294575"/>
    </source>
</evidence>
<reference evidence="3 4" key="1">
    <citation type="submission" date="2019-03" db="EMBL/GenBank/DDBJ databases">
        <title>Genomic Encyclopedia of Type Strains, Phase IV (KMG-IV): sequencing the most valuable type-strain genomes for metagenomic binning, comparative biology and taxonomic classification.</title>
        <authorList>
            <person name="Goeker M."/>
        </authorList>
    </citation>
    <scope>NUCLEOTIDE SEQUENCE [LARGE SCALE GENOMIC DNA]</scope>
    <source>
        <strain evidence="3 4">DSM 28679</strain>
    </source>
</reference>
<dbReference type="Proteomes" id="UP000294575">
    <property type="component" value="Unassembled WGS sequence"/>
</dbReference>
<evidence type="ECO:0000313" key="3">
    <source>
        <dbReference type="EMBL" id="TDQ39018.1"/>
    </source>
</evidence>
<sequence>MKIAKLLPWCLAACVLAAVQGCTAVGAGQPLPAWQSPRLLDHPDTGRIVSLASGRVLDAVELVGELAGEPLVLLGEKHDNPDHHALQLWLLQALERERAQGSLVLEMLTSGQQLLVDGVRARLAAGEAIADLPAALEWSKGWDWQQYGPLVEYAVNRPWALRAGNLDREALMSIYRDPQPLQSGPAARPQVQEQLGATIVESHCGKLPDSQVPAMVAVQQQRDLAMAGALLDSASPGLLIAGSYHVRKDLGVPLHLQTLKPGQAFRVLIFLEAGQQVAPEMADYVWYTPATEEKDYCADL</sequence>
<feature type="domain" description="Haem-binding uptake Tiki superfamily ChaN" evidence="2">
    <location>
        <begin position="63"/>
        <end position="256"/>
    </location>
</feature>
<accession>A0A4R6TYK1</accession>
<dbReference type="Gene3D" id="1.10.8.760">
    <property type="entry name" value="Haem-binding uptake, Tiki superfamily, ChaN, domain 2"/>
    <property type="match status" value="1"/>
</dbReference>
<keyword evidence="4" id="KW-1185">Reference proteome</keyword>
<dbReference type="CDD" id="cd14727">
    <property type="entry name" value="ChanN-like"/>
    <property type="match status" value="1"/>
</dbReference>
<dbReference type="Pfam" id="PF04187">
    <property type="entry name" value="Cofac_haem_bdg"/>
    <property type="match status" value="1"/>
</dbReference>
<dbReference type="PIRSF" id="PIRSF020419">
    <property type="entry name" value="Fe_uptake_reg_CjrA_prd"/>
    <property type="match status" value="1"/>
</dbReference>
<feature type="chain" id="PRO_5020224763" evidence="1">
    <location>
        <begin position="18"/>
        <end position="300"/>
    </location>
</feature>
<dbReference type="EMBL" id="SNYK01000003">
    <property type="protein sequence ID" value="TDQ39018.1"/>
    <property type="molecule type" value="Genomic_DNA"/>
</dbReference>
<dbReference type="OrthoDB" id="9795827at2"/>
<protein>
    <submittedName>
        <fullName evidence="3">Putative iron-regulated protein</fullName>
    </submittedName>
</protein>
<feature type="signal peptide" evidence="1">
    <location>
        <begin position="1"/>
        <end position="17"/>
    </location>
</feature>
<keyword evidence="1" id="KW-0732">Signal</keyword>
<proteinExistence type="predicted"/>